<keyword evidence="3 7" id="KW-0479">Metal-binding</keyword>
<feature type="binding site" evidence="7 12">
    <location>
        <position position="406"/>
    </location>
    <ligand>
        <name>Zn(2+)</name>
        <dbReference type="ChEBI" id="CHEBI:29105"/>
    </ligand>
</feature>
<feature type="binding site" evidence="7 11">
    <location>
        <position position="246"/>
    </location>
    <ligand>
        <name>substrate</name>
    </ligand>
</feature>
<dbReference type="Gene3D" id="1.20.5.1300">
    <property type="match status" value="1"/>
</dbReference>
<dbReference type="EMBL" id="CP036172">
    <property type="protein sequence ID" value="QSZ66609.1"/>
    <property type="molecule type" value="Genomic_DNA"/>
</dbReference>
<evidence type="ECO:0000313" key="14">
    <source>
        <dbReference type="EMBL" id="QSZ66609.1"/>
    </source>
</evidence>
<evidence type="ECO:0000256" key="4">
    <source>
        <dbReference type="ARBA" id="ARBA00022833"/>
    </source>
</evidence>
<dbReference type="CDD" id="cd06572">
    <property type="entry name" value="Histidinol_dh"/>
    <property type="match status" value="1"/>
</dbReference>
<dbReference type="GO" id="GO:0008270">
    <property type="term" value="F:zinc ion binding"/>
    <property type="evidence" value="ECO:0007669"/>
    <property type="project" value="UniProtKB-UniRule"/>
</dbReference>
<name>A0A8A3S412_9EURY</name>
<evidence type="ECO:0000256" key="9">
    <source>
        <dbReference type="PIRSR" id="PIRSR000099-1"/>
    </source>
</evidence>
<organism evidence="14 15">
    <name type="scientific">Methanofollis aquaemaris</name>
    <dbReference type="NCBI Taxonomy" id="126734"/>
    <lineage>
        <taxon>Archaea</taxon>
        <taxon>Methanobacteriati</taxon>
        <taxon>Methanobacteriota</taxon>
        <taxon>Stenosarchaea group</taxon>
        <taxon>Methanomicrobia</taxon>
        <taxon>Methanomicrobiales</taxon>
        <taxon>Methanomicrobiaceae</taxon>
        <taxon>Methanofollis</taxon>
    </lineage>
</organism>
<accession>A0A8A3S412</accession>
<evidence type="ECO:0000256" key="1">
    <source>
        <dbReference type="ARBA" id="ARBA00010178"/>
    </source>
</evidence>
<feature type="binding site" evidence="7 11">
    <location>
        <position position="401"/>
    </location>
    <ligand>
        <name>substrate</name>
    </ligand>
</feature>
<dbReference type="PROSITE" id="PS00611">
    <property type="entry name" value="HISOL_DEHYDROGENASE"/>
    <property type="match status" value="1"/>
</dbReference>
<protein>
    <recommendedName>
        <fullName evidence="2 7">Histidinol dehydrogenase</fullName>
        <shortName evidence="7 8">HDH</shortName>
        <ecNumber evidence="7 8">1.1.1.23</ecNumber>
    </recommendedName>
</protein>
<feature type="binding site" evidence="7 12">
    <location>
        <position position="249"/>
    </location>
    <ligand>
        <name>Zn(2+)</name>
        <dbReference type="ChEBI" id="CHEBI:29105"/>
    </ligand>
</feature>
<dbReference type="Pfam" id="PF00815">
    <property type="entry name" value="Histidinol_dh"/>
    <property type="match status" value="1"/>
</dbReference>
<dbReference type="InterPro" id="IPR016161">
    <property type="entry name" value="Ald_DH/histidinol_DH"/>
</dbReference>
<dbReference type="GeneID" id="76423374"/>
<evidence type="ECO:0000256" key="2">
    <source>
        <dbReference type="ARBA" id="ARBA00016531"/>
    </source>
</evidence>
<keyword evidence="4 7" id="KW-0862">Zinc</keyword>
<dbReference type="SUPFAM" id="SSF53720">
    <property type="entry name" value="ALDH-like"/>
    <property type="match status" value="1"/>
</dbReference>
<feature type="binding site" evidence="7 12">
    <location>
        <position position="347"/>
    </location>
    <ligand>
        <name>Zn(2+)</name>
        <dbReference type="ChEBI" id="CHEBI:29105"/>
    </ligand>
</feature>
<reference evidence="14" key="1">
    <citation type="journal article" date="2001" name="Int. J. Syst. Evol. Microbiol.">
        <title>Methanofollis aquaemaris sp. nov., a methanogen isolated from an aquaculture fish pond.</title>
        <authorList>
            <person name="Lai M.C."/>
            <person name="Chen S.C."/>
        </authorList>
    </citation>
    <scope>NUCLEOTIDE SEQUENCE</scope>
    <source>
        <strain evidence="14">N2F9704</strain>
    </source>
</reference>
<evidence type="ECO:0000256" key="7">
    <source>
        <dbReference type="HAMAP-Rule" id="MF_01024"/>
    </source>
</evidence>
<feature type="active site" description="Proton acceptor" evidence="7 9">
    <location>
        <position position="313"/>
    </location>
</feature>
<dbReference type="PRINTS" id="PR00083">
    <property type="entry name" value="HOLDHDRGNASE"/>
</dbReference>
<dbReference type="RefSeq" id="WP_265581960.1">
    <property type="nucleotide sequence ID" value="NZ_CP036172.1"/>
</dbReference>
<dbReference type="GO" id="GO:0005737">
    <property type="term" value="C:cytoplasm"/>
    <property type="evidence" value="ECO:0007669"/>
    <property type="project" value="TreeGrafter"/>
</dbReference>
<dbReference type="EC" id="1.1.1.23" evidence="7 8"/>
<comment type="pathway">
    <text evidence="7 8">Amino-acid biosynthesis; L-histidine biosynthesis; L-histidine from 5-phospho-alpha-D-ribose 1-diphosphate: step 9/9.</text>
</comment>
<dbReference type="InterPro" id="IPR022695">
    <property type="entry name" value="Histidinol_DH_monofunct"/>
</dbReference>
<evidence type="ECO:0000256" key="13">
    <source>
        <dbReference type="RuleBase" id="RU004175"/>
    </source>
</evidence>
<dbReference type="InterPro" id="IPR012131">
    <property type="entry name" value="Hstdl_DH"/>
</dbReference>
<evidence type="ECO:0000313" key="15">
    <source>
        <dbReference type="Proteomes" id="UP001042704"/>
    </source>
</evidence>
<evidence type="ECO:0000256" key="11">
    <source>
        <dbReference type="PIRSR" id="PIRSR000099-3"/>
    </source>
</evidence>
<keyword evidence="7 8" id="KW-0520">NAD</keyword>
<dbReference type="PANTHER" id="PTHR21256:SF2">
    <property type="entry name" value="HISTIDINE BIOSYNTHESIS TRIFUNCTIONAL PROTEIN"/>
    <property type="match status" value="1"/>
</dbReference>
<evidence type="ECO:0000256" key="6">
    <source>
        <dbReference type="ARBA" id="ARBA00023102"/>
    </source>
</evidence>
<feature type="binding site" evidence="7 10">
    <location>
        <position position="178"/>
    </location>
    <ligand>
        <name>NAD(+)</name>
        <dbReference type="ChEBI" id="CHEBI:57540"/>
    </ligand>
</feature>
<dbReference type="AlphaFoldDB" id="A0A8A3S412"/>
<dbReference type="PIRSF" id="PIRSF000099">
    <property type="entry name" value="Histidinol_dh"/>
    <property type="match status" value="1"/>
</dbReference>
<dbReference type="PANTHER" id="PTHR21256">
    <property type="entry name" value="HISTIDINOL DEHYDROGENASE HDH"/>
    <property type="match status" value="1"/>
</dbReference>
<evidence type="ECO:0000256" key="8">
    <source>
        <dbReference type="PIRNR" id="PIRNR000099"/>
    </source>
</evidence>
<comment type="catalytic activity">
    <reaction evidence="7 8">
        <text>L-histidinol + 2 NAD(+) + H2O = L-histidine + 2 NADH + 3 H(+)</text>
        <dbReference type="Rhea" id="RHEA:20641"/>
        <dbReference type="ChEBI" id="CHEBI:15377"/>
        <dbReference type="ChEBI" id="CHEBI:15378"/>
        <dbReference type="ChEBI" id="CHEBI:57540"/>
        <dbReference type="ChEBI" id="CHEBI:57595"/>
        <dbReference type="ChEBI" id="CHEBI:57699"/>
        <dbReference type="ChEBI" id="CHEBI:57945"/>
        <dbReference type="EC" id="1.1.1.23"/>
    </reaction>
</comment>
<evidence type="ECO:0000256" key="10">
    <source>
        <dbReference type="PIRSR" id="PIRSR000099-2"/>
    </source>
</evidence>
<feature type="binding site" evidence="7 10">
    <location>
        <position position="120"/>
    </location>
    <ligand>
        <name>NAD(+)</name>
        <dbReference type="ChEBI" id="CHEBI:57540"/>
    </ligand>
</feature>
<keyword evidence="5 7" id="KW-0560">Oxidoreductase</keyword>
<proteinExistence type="inferred from homology"/>
<feature type="binding site" evidence="7 10">
    <location>
        <position position="201"/>
    </location>
    <ligand>
        <name>NAD(+)</name>
        <dbReference type="ChEBI" id="CHEBI:57540"/>
    </ligand>
</feature>
<keyword evidence="6 7" id="KW-0368">Histidine biosynthesis</keyword>
<evidence type="ECO:0000256" key="5">
    <source>
        <dbReference type="ARBA" id="ARBA00023002"/>
    </source>
</evidence>
<keyword evidence="7 8" id="KW-0028">Amino-acid biosynthesis</keyword>
<reference evidence="14" key="2">
    <citation type="submission" date="2019-02" db="EMBL/GenBank/DDBJ databases">
        <authorList>
            <person name="Chen S.-C."/>
            <person name="Chien H.-H."/>
            <person name="Lai M.-C."/>
        </authorList>
    </citation>
    <scope>NUCLEOTIDE SEQUENCE</scope>
    <source>
        <strain evidence="14">N2F9704</strain>
    </source>
</reference>
<dbReference type="GO" id="GO:0051287">
    <property type="term" value="F:NAD binding"/>
    <property type="evidence" value="ECO:0007669"/>
    <property type="project" value="InterPro"/>
</dbReference>
<dbReference type="InterPro" id="IPR001692">
    <property type="entry name" value="Histidinol_DH_CS"/>
</dbReference>
<dbReference type="KEGG" id="maqe:RJ40_03395"/>
<dbReference type="HAMAP" id="MF_01024">
    <property type="entry name" value="HisD"/>
    <property type="match status" value="1"/>
</dbReference>
<gene>
    <name evidence="7 14" type="primary">hisD</name>
    <name evidence="14" type="ORF">RJ40_03395</name>
</gene>
<dbReference type="UniPathway" id="UPA00031">
    <property type="reaction ID" value="UER00014"/>
</dbReference>
<keyword evidence="15" id="KW-1185">Reference proteome</keyword>
<dbReference type="NCBIfam" id="TIGR00069">
    <property type="entry name" value="hisD"/>
    <property type="match status" value="1"/>
</dbReference>
<evidence type="ECO:0000256" key="12">
    <source>
        <dbReference type="PIRSR" id="PIRSR000099-4"/>
    </source>
</evidence>
<dbReference type="GO" id="GO:0004399">
    <property type="term" value="F:histidinol dehydrogenase activity"/>
    <property type="evidence" value="ECO:0007669"/>
    <property type="project" value="UniProtKB-UniRule"/>
</dbReference>
<evidence type="ECO:0000256" key="3">
    <source>
        <dbReference type="ARBA" id="ARBA00022723"/>
    </source>
</evidence>
<feature type="binding site" evidence="7 12">
    <location>
        <position position="246"/>
    </location>
    <ligand>
        <name>Zn(2+)</name>
        <dbReference type="ChEBI" id="CHEBI:29105"/>
    </ligand>
</feature>
<feature type="binding site" evidence="7 11">
    <location>
        <position position="224"/>
    </location>
    <ligand>
        <name>substrate</name>
    </ligand>
</feature>
<feature type="binding site" evidence="7 11">
    <location>
        <position position="314"/>
    </location>
    <ligand>
        <name>substrate</name>
    </ligand>
</feature>
<dbReference type="Gene3D" id="3.40.50.1980">
    <property type="entry name" value="Nitrogenase molybdenum iron protein domain"/>
    <property type="match status" value="2"/>
</dbReference>
<sequence length="418" mass="44488">MWKALDVAAWKEQRRADLAGVREAVAGIVGAVEQDGDEALYALTRKFDHIDLEDLAVAPEEFEAAYDEVDDALIDALADAEANIRRFHELQRNRSLWLEEVEPGVVLGVKTTPLDRIGAYVPGGRAAYPSTALMTTVPAQVAGVAEVCVCSPPPIHPLTLVALDLAGVDECYRIGGAQAIAAMALGTETIDPVQKIVGPGNVFVTAAKMMLRDHAEIDFPAGPSEIGVLADESADPVFVAADVLAQAEHDPHAGCVLVTTDPALPARVGAEIRRQLETAERREIIEAALENSGYVVAADFDEAVAAMDEVAPEHLSIQVTDPMAALNAVHHAGSIFVGPYTAVAFGDYASGTNHVLPTAGYARTYSGLDIHHFCKTSSVQMLSREGAEALGDIVESLATAEGLHAHANSVRLRRQRRE</sequence>
<feature type="binding site" evidence="7 11">
    <location>
        <position position="406"/>
    </location>
    <ligand>
        <name>substrate</name>
    </ligand>
</feature>
<comment type="similarity">
    <text evidence="1 7 8 13">Belongs to the histidinol dehydrogenase family.</text>
</comment>
<comment type="function">
    <text evidence="7 8">Catalyzes the sequential NAD-dependent oxidations of L-histidinol to L-histidinaldehyde and then to L-histidine.</text>
</comment>
<feature type="active site" description="Proton acceptor" evidence="7 9">
    <location>
        <position position="314"/>
    </location>
</feature>
<dbReference type="GO" id="GO:0000105">
    <property type="term" value="P:L-histidine biosynthetic process"/>
    <property type="evidence" value="ECO:0007669"/>
    <property type="project" value="UniProtKB-UniRule"/>
</dbReference>
<feature type="binding site" evidence="7 11">
    <location>
        <position position="347"/>
    </location>
    <ligand>
        <name>substrate</name>
    </ligand>
</feature>
<dbReference type="FunFam" id="3.40.50.1980:FF:000001">
    <property type="entry name" value="Histidinol dehydrogenase"/>
    <property type="match status" value="1"/>
</dbReference>
<feature type="binding site" evidence="7 11">
    <location>
        <position position="249"/>
    </location>
    <ligand>
        <name>substrate</name>
    </ligand>
</feature>
<comment type="cofactor">
    <cofactor evidence="7 12">
        <name>Zn(2+)</name>
        <dbReference type="ChEBI" id="CHEBI:29105"/>
    </cofactor>
    <text evidence="7 12">Binds 1 zinc ion per subunit.</text>
</comment>
<dbReference type="Proteomes" id="UP001042704">
    <property type="component" value="Chromosome"/>
</dbReference>